<dbReference type="Proteomes" id="UP000887580">
    <property type="component" value="Unplaced"/>
</dbReference>
<dbReference type="WBParaSite" id="PS1159_v2.g16234.t1">
    <property type="protein sequence ID" value="PS1159_v2.g16234.t1"/>
    <property type="gene ID" value="PS1159_v2.g16234"/>
</dbReference>
<evidence type="ECO:0000313" key="2">
    <source>
        <dbReference type="WBParaSite" id="PS1159_v2.g16234.t1"/>
    </source>
</evidence>
<reference evidence="2" key="1">
    <citation type="submission" date="2022-11" db="UniProtKB">
        <authorList>
            <consortium name="WormBaseParasite"/>
        </authorList>
    </citation>
    <scope>IDENTIFICATION</scope>
</reference>
<proteinExistence type="predicted"/>
<protein>
    <submittedName>
        <fullName evidence="2">DUF3822 family protein</fullName>
    </submittedName>
</protein>
<sequence length="271" mass="31951">MSDEEEIKIWIFKNFIKQNFSLPSGIIYYITHTPSSSKGYQKLQQTCKYYYFKKQLIIFDNFKWSAMQKACRNHMYLIDLENSAYKIWLTKELTIYGQNDEDFITSLMPRIYKSNISTLKLCYHNISFKDYKILSENVHYLTINDSMIVKDDGTFLPLEEMIELLPKLYYLFCSFSSNNELFYTSQTAKKLTELSQFLSLNKVFFYGVSALFNPIHFCQFVENYENANFFINFCPTVSIESYDNFIAALEEACVNYKAANNNISINDITSF</sequence>
<evidence type="ECO:0000313" key="1">
    <source>
        <dbReference type="Proteomes" id="UP000887580"/>
    </source>
</evidence>
<name>A0AC35FCZ9_9BILA</name>
<accession>A0AC35FCZ9</accession>
<organism evidence="1 2">
    <name type="scientific">Panagrolaimus sp. PS1159</name>
    <dbReference type="NCBI Taxonomy" id="55785"/>
    <lineage>
        <taxon>Eukaryota</taxon>
        <taxon>Metazoa</taxon>
        <taxon>Ecdysozoa</taxon>
        <taxon>Nematoda</taxon>
        <taxon>Chromadorea</taxon>
        <taxon>Rhabditida</taxon>
        <taxon>Tylenchina</taxon>
        <taxon>Panagrolaimomorpha</taxon>
        <taxon>Panagrolaimoidea</taxon>
        <taxon>Panagrolaimidae</taxon>
        <taxon>Panagrolaimus</taxon>
    </lineage>
</organism>